<proteinExistence type="predicted"/>
<evidence type="ECO:0000313" key="4">
    <source>
        <dbReference type="RefSeq" id="XP_019623561.1"/>
    </source>
</evidence>
<dbReference type="KEGG" id="bbel:109469483"/>
<dbReference type="PROSITE" id="PS51125">
    <property type="entry name" value="NHL"/>
    <property type="match status" value="3"/>
</dbReference>
<dbReference type="FunFam" id="2.40.10.500:FF:000001">
    <property type="entry name" value="tripartite motif-containing protein 3-like"/>
    <property type="match status" value="1"/>
</dbReference>
<reference evidence="4" key="1">
    <citation type="submission" date="2025-08" db="UniProtKB">
        <authorList>
            <consortium name="RefSeq"/>
        </authorList>
    </citation>
    <scope>IDENTIFICATION</scope>
    <source>
        <tissue evidence="4">Gonad</tissue>
    </source>
</reference>
<feature type="repeat" description="NHL" evidence="2">
    <location>
        <begin position="163"/>
        <end position="205"/>
    </location>
</feature>
<dbReference type="GeneID" id="109469483"/>
<dbReference type="GO" id="GO:0043161">
    <property type="term" value="P:proteasome-mediated ubiquitin-dependent protein catabolic process"/>
    <property type="evidence" value="ECO:0007669"/>
    <property type="project" value="TreeGrafter"/>
</dbReference>
<dbReference type="FunFam" id="2.120.10.30:FF:000192">
    <property type="entry name" value="Uncharacterized protein"/>
    <property type="match status" value="1"/>
</dbReference>
<feature type="repeat" description="NHL" evidence="2">
    <location>
        <begin position="209"/>
        <end position="252"/>
    </location>
</feature>
<sequence>MAAASSSLGPVQQPQKVTFGVFGSGTGQFQGPLGVTVSEDGEIFVVDFRNERIQVFTLQGTFVRQFPKVLGTEEQEMEPTDVAMDGEGNLWVVGRLVCPRTDYAEFAVQYNKQGSVLRKFELQKSKCIRGIAVDTRRNHILITQTTGDWPNMRGEVLVFRPDGTLVRTVGQQQGMKNPRYITVDGEGNILVSDCMKHCVYVYNEDGQFLFQFGGEGSGEGQLKEPQGICTDKAGNIIVADRENSRVEMFDKTGKFLKHITKDIGAPWAVAMATQGQLVITNTVYEDYCVNIFQNI</sequence>
<dbReference type="InterPro" id="IPR001258">
    <property type="entry name" value="NHL_repeat"/>
</dbReference>
<dbReference type="OrthoDB" id="10020332at2759"/>
<dbReference type="RefSeq" id="XP_019623561.1">
    <property type="nucleotide sequence ID" value="XM_019768002.1"/>
</dbReference>
<dbReference type="SUPFAM" id="SSF63829">
    <property type="entry name" value="Calcium-dependent phosphotriesterase"/>
    <property type="match status" value="1"/>
</dbReference>
<dbReference type="AlphaFoldDB" id="A0A6P4Z1X3"/>
<dbReference type="CDD" id="cd05819">
    <property type="entry name" value="NHL"/>
    <property type="match status" value="1"/>
</dbReference>
<evidence type="ECO:0000256" key="2">
    <source>
        <dbReference type="PROSITE-ProRule" id="PRU00504"/>
    </source>
</evidence>
<dbReference type="Pfam" id="PF17170">
    <property type="entry name" value="DUF5128"/>
    <property type="match status" value="1"/>
</dbReference>
<keyword evidence="3" id="KW-1185">Reference proteome</keyword>
<feature type="repeat" description="NHL" evidence="2">
    <location>
        <begin position="19"/>
        <end position="59"/>
    </location>
</feature>
<dbReference type="Pfam" id="PF01436">
    <property type="entry name" value="NHL"/>
    <property type="match status" value="1"/>
</dbReference>
<dbReference type="PANTHER" id="PTHR24104:SF50">
    <property type="entry name" value="SMP-30_GLUCONOLACTONASE_LRE-LIKE REGION DOMAIN-CONTAINING PROTEIN"/>
    <property type="match status" value="1"/>
</dbReference>
<name>A0A6P4Z1X3_BRABE</name>
<dbReference type="InterPro" id="IPR050952">
    <property type="entry name" value="TRIM-NHL_E3_ligases"/>
</dbReference>
<keyword evidence="1" id="KW-0677">Repeat</keyword>
<organism evidence="3 4">
    <name type="scientific">Branchiostoma belcheri</name>
    <name type="common">Amphioxus</name>
    <dbReference type="NCBI Taxonomy" id="7741"/>
    <lineage>
        <taxon>Eukaryota</taxon>
        <taxon>Metazoa</taxon>
        <taxon>Chordata</taxon>
        <taxon>Cephalochordata</taxon>
        <taxon>Leptocardii</taxon>
        <taxon>Amphioxiformes</taxon>
        <taxon>Branchiostomatidae</taxon>
        <taxon>Branchiostoma</taxon>
    </lineage>
</organism>
<dbReference type="InterPro" id="IPR011042">
    <property type="entry name" value="6-blade_b-propeller_TolB-like"/>
</dbReference>
<dbReference type="GO" id="GO:0000209">
    <property type="term" value="P:protein polyubiquitination"/>
    <property type="evidence" value="ECO:0007669"/>
    <property type="project" value="TreeGrafter"/>
</dbReference>
<gene>
    <name evidence="4" type="primary">LOC109469483</name>
</gene>
<dbReference type="PANTHER" id="PTHR24104">
    <property type="entry name" value="E3 UBIQUITIN-PROTEIN LIGASE NHLRC1-RELATED"/>
    <property type="match status" value="1"/>
</dbReference>
<protein>
    <submittedName>
        <fullName evidence="4">Tripartite motif-containing protein 3-like</fullName>
    </submittedName>
</protein>
<dbReference type="Proteomes" id="UP000515135">
    <property type="component" value="Unplaced"/>
</dbReference>
<dbReference type="Gene3D" id="2.120.10.30">
    <property type="entry name" value="TolB, C-terminal domain"/>
    <property type="match status" value="1"/>
</dbReference>
<dbReference type="GO" id="GO:0061630">
    <property type="term" value="F:ubiquitin protein ligase activity"/>
    <property type="evidence" value="ECO:0007669"/>
    <property type="project" value="TreeGrafter"/>
</dbReference>
<evidence type="ECO:0000313" key="3">
    <source>
        <dbReference type="Proteomes" id="UP000515135"/>
    </source>
</evidence>
<accession>A0A6P4Z1X3</accession>
<evidence type="ECO:0000256" key="1">
    <source>
        <dbReference type="ARBA" id="ARBA00022737"/>
    </source>
</evidence>